<accession>A0A9P9AGL8</accession>
<reference evidence="1" key="1">
    <citation type="journal article" date="2021" name="Nat. Commun.">
        <title>Genetic determinants of endophytism in the Arabidopsis root mycobiome.</title>
        <authorList>
            <person name="Mesny F."/>
            <person name="Miyauchi S."/>
            <person name="Thiergart T."/>
            <person name="Pickel B."/>
            <person name="Atanasova L."/>
            <person name="Karlsson M."/>
            <person name="Huettel B."/>
            <person name="Barry K.W."/>
            <person name="Haridas S."/>
            <person name="Chen C."/>
            <person name="Bauer D."/>
            <person name="Andreopoulos W."/>
            <person name="Pangilinan J."/>
            <person name="LaButti K."/>
            <person name="Riley R."/>
            <person name="Lipzen A."/>
            <person name="Clum A."/>
            <person name="Drula E."/>
            <person name="Henrissat B."/>
            <person name="Kohler A."/>
            <person name="Grigoriev I.V."/>
            <person name="Martin F.M."/>
            <person name="Hacquard S."/>
        </authorList>
    </citation>
    <scope>NUCLEOTIDE SEQUENCE</scope>
    <source>
        <strain evidence="1">MPI-SDFR-AT-0117</strain>
    </source>
</reference>
<comment type="caution">
    <text evidence="1">The sequence shown here is derived from an EMBL/GenBank/DDBJ whole genome shotgun (WGS) entry which is preliminary data.</text>
</comment>
<dbReference type="OrthoDB" id="3200163at2759"/>
<dbReference type="Proteomes" id="UP000770015">
    <property type="component" value="Unassembled WGS sequence"/>
</dbReference>
<keyword evidence="2" id="KW-1185">Reference proteome</keyword>
<evidence type="ECO:0000313" key="2">
    <source>
        <dbReference type="Proteomes" id="UP000770015"/>
    </source>
</evidence>
<organism evidence="1 2">
    <name type="scientific">Plectosphaerella plurivora</name>
    <dbReference type="NCBI Taxonomy" id="936078"/>
    <lineage>
        <taxon>Eukaryota</taxon>
        <taxon>Fungi</taxon>
        <taxon>Dikarya</taxon>
        <taxon>Ascomycota</taxon>
        <taxon>Pezizomycotina</taxon>
        <taxon>Sordariomycetes</taxon>
        <taxon>Hypocreomycetidae</taxon>
        <taxon>Glomerellales</taxon>
        <taxon>Plectosphaerellaceae</taxon>
        <taxon>Plectosphaerella</taxon>
    </lineage>
</organism>
<name>A0A9P9AGL8_9PEZI</name>
<evidence type="ECO:0000313" key="1">
    <source>
        <dbReference type="EMBL" id="KAH6695764.1"/>
    </source>
</evidence>
<dbReference type="EMBL" id="JAGSXJ010000002">
    <property type="protein sequence ID" value="KAH6695764.1"/>
    <property type="molecule type" value="Genomic_DNA"/>
</dbReference>
<protein>
    <submittedName>
        <fullName evidence="1">Uncharacterized protein</fullName>
    </submittedName>
</protein>
<gene>
    <name evidence="1" type="ORF">F5X68DRAFT_272982</name>
</gene>
<proteinExistence type="predicted"/>
<dbReference type="AlphaFoldDB" id="A0A9P9AGL8"/>
<sequence length="257" mass="28560">MAEVFGVVAGALGLVSVVKEIKNGINTLQQIRDKAGKVPSQIQSLTDDLEFLLIVLEELAKRHGPEHPILQHCKTCCDDVASRLTLLQEKIPRLQGSKLKQFKFAMRGLKVDLEDLHVSLTRAKANMSLAAAMPVLTVLETTQIQTLADESPKFLKNTPSTAVSSSLQARRPIRRGCWVGSMRRCLCSCHNTSTYSLGFLTMEYTPIRQKCDNETCDSWTFGSSVNLGLTSFGLSRPWPKTTRLLDITSHRVAMHTY</sequence>